<evidence type="ECO:0000313" key="4">
    <source>
        <dbReference type="EMBL" id="QRV15004.1"/>
    </source>
</evidence>
<reference evidence="4 5" key="1">
    <citation type="submission" date="2021-01" db="EMBL/GenBank/DDBJ databases">
        <title>Genome Sequence and Methylation Pattern of Haloterrigena salifodinae BOL5-1, An Extremely Halophilic Archaeon from a Bolivian Salt Mine.</title>
        <authorList>
            <person name="DasSarma P."/>
            <person name="Anton B.P."/>
            <person name="DasSarma S.L."/>
            <person name="von Ehrenheim H.A.L."/>
            <person name="Martinez F.L."/>
            <person name="Guzman D."/>
            <person name="Roberts R.J."/>
            <person name="DasSarma S."/>
        </authorList>
    </citation>
    <scope>NUCLEOTIDE SEQUENCE [LARGE SCALE GENOMIC DNA]</scope>
    <source>
        <strain evidence="4 5">BOL5-1</strain>
    </source>
</reference>
<dbReference type="PANTHER" id="PTHR30349:SF41">
    <property type="entry name" value="INTEGRASE_RECOMBINASE PROTEIN MJ0367-RELATED"/>
    <property type="match status" value="1"/>
</dbReference>
<dbReference type="GO" id="GO:0006310">
    <property type="term" value="P:DNA recombination"/>
    <property type="evidence" value="ECO:0007669"/>
    <property type="project" value="UniProtKB-KW"/>
</dbReference>
<accession>A0A8T8DZI1</accession>
<dbReference type="KEGG" id="hsal:JMJ58_19170"/>
<keyword evidence="1" id="KW-0229">DNA integration</keyword>
<keyword evidence="5" id="KW-1185">Reference proteome</keyword>
<evidence type="ECO:0000256" key="2">
    <source>
        <dbReference type="ARBA" id="ARBA00023125"/>
    </source>
</evidence>
<protein>
    <submittedName>
        <fullName evidence="4">Tyrosine-type recombinase/integrase</fullName>
    </submittedName>
</protein>
<evidence type="ECO:0000256" key="3">
    <source>
        <dbReference type="ARBA" id="ARBA00023172"/>
    </source>
</evidence>
<dbReference type="CDD" id="cd00397">
    <property type="entry name" value="DNA_BRE_C"/>
    <property type="match status" value="1"/>
</dbReference>
<gene>
    <name evidence="4" type="ORF">JMJ58_19170</name>
</gene>
<dbReference type="AlphaFoldDB" id="A0A8T8DZI1"/>
<evidence type="ECO:0000256" key="1">
    <source>
        <dbReference type="ARBA" id="ARBA00022908"/>
    </source>
</evidence>
<dbReference type="InterPro" id="IPR011010">
    <property type="entry name" value="DNA_brk_join_enz"/>
</dbReference>
<evidence type="ECO:0000313" key="5">
    <source>
        <dbReference type="Proteomes" id="UP000637819"/>
    </source>
</evidence>
<dbReference type="InterPro" id="IPR050090">
    <property type="entry name" value="Tyrosine_recombinase_XerCD"/>
</dbReference>
<dbReference type="GeneID" id="62877292"/>
<dbReference type="GO" id="GO:0015074">
    <property type="term" value="P:DNA integration"/>
    <property type="evidence" value="ECO:0007669"/>
    <property type="project" value="UniProtKB-KW"/>
</dbReference>
<proteinExistence type="predicted"/>
<dbReference type="Gene3D" id="1.10.443.10">
    <property type="entry name" value="Intergrase catalytic core"/>
    <property type="match status" value="1"/>
</dbReference>
<keyword evidence="3" id="KW-0233">DNA recombination</keyword>
<organism evidence="4 5">
    <name type="scientific">Haloterrigena salifodinae</name>
    <dbReference type="NCBI Taxonomy" id="2675099"/>
    <lineage>
        <taxon>Archaea</taxon>
        <taxon>Methanobacteriati</taxon>
        <taxon>Methanobacteriota</taxon>
        <taxon>Stenosarchaea group</taxon>
        <taxon>Halobacteria</taxon>
        <taxon>Halobacteriales</taxon>
        <taxon>Natrialbaceae</taxon>
        <taxon>Haloterrigena</taxon>
    </lineage>
</organism>
<dbReference type="RefSeq" id="WP_204747622.1">
    <property type="nucleotide sequence ID" value="NZ_CP069188.1"/>
</dbReference>
<dbReference type="PANTHER" id="PTHR30349">
    <property type="entry name" value="PHAGE INTEGRASE-RELATED"/>
    <property type="match status" value="1"/>
</dbReference>
<dbReference type="InterPro" id="IPR010998">
    <property type="entry name" value="Integrase_recombinase_N"/>
</dbReference>
<sequence>MKPSSDRDPSQELTPRAARRQFLNAKRGNVKDSTHRAYKFPTKHFVQYCENNGVERIGDINNYLLESWVQKRENENVKPITAKQTAKLNRVFIKWCENSGLVEPGTADRIRIPETDERDEVSQETVRRDQAQQVLNTLSTYEYGTRKHVAFRFMWDVGCRASGAIALDIDDLGTNPKNGKPTVQFRDRKQQGTPLKNGKKSERTIMISEDLRNLLQDYIDGRRDRVTDEYGRRPLFTTPTRRVSRQHLYKDTVAFSRPCVYTGFCPDGREIDGCEFAQKKKKAMSCPENFSLHPIRRGSITDHINRGWPKEELSERVDVSVDVLEKHYDARTEQDALERREEFRDLV</sequence>
<name>A0A8T8DZI1_9EURY</name>
<dbReference type="GO" id="GO:0003677">
    <property type="term" value="F:DNA binding"/>
    <property type="evidence" value="ECO:0007669"/>
    <property type="project" value="UniProtKB-KW"/>
</dbReference>
<dbReference type="EMBL" id="CP069188">
    <property type="protein sequence ID" value="QRV15004.1"/>
    <property type="molecule type" value="Genomic_DNA"/>
</dbReference>
<dbReference type="OrthoDB" id="198497at2157"/>
<keyword evidence="2" id="KW-0238">DNA-binding</keyword>
<dbReference type="Proteomes" id="UP000637819">
    <property type="component" value="Chromosome"/>
</dbReference>
<dbReference type="InterPro" id="IPR013762">
    <property type="entry name" value="Integrase-like_cat_sf"/>
</dbReference>
<dbReference type="SUPFAM" id="SSF56349">
    <property type="entry name" value="DNA breaking-rejoining enzymes"/>
    <property type="match status" value="1"/>
</dbReference>
<dbReference type="Gene3D" id="1.10.150.130">
    <property type="match status" value="1"/>
</dbReference>